<reference evidence="2" key="1">
    <citation type="submission" date="2016-11" db="UniProtKB">
        <authorList>
            <consortium name="WormBaseParasite"/>
        </authorList>
    </citation>
    <scope>IDENTIFICATION</scope>
</reference>
<accession>A0A1I7X198</accession>
<evidence type="ECO:0000313" key="1">
    <source>
        <dbReference type="Proteomes" id="UP000095283"/>
    </source>
</evidence>
<keyword evidence="1" id="KW-1185">Reference proteome</keyword>
<dbReference type="AlphaFoldDB" id="A0A1I7X198"/>
<dbReference type="WBParaSite" id="Hba_11166">
    <property type="protein sequence ID" value="Hba_11166"/>
    <property type="gene ID" value="Hba_11166"/>
</dbReference>
<dbReference type="Proteomes" id="UP000095283">
    <property type="component" value="Unplaced"/>
</dbReference>
<sequence length="73" mass="8808">MKKRRVRTKKTITRTKNPRSFTIYYEEITILSQEISIYIKVDMVAVRCFMTYPKIDEKLCNYVRKGGVIEEKR</sequence>
<evidence type="ECO:0000313" key="2">
    <source>
        <dbReference type="WBParaSite" id="Hba_11166"/>
    </source>
</evidence>
<protein>
    <submittedName>
        <fullName evidence="2">Histone domain-containing protein</fullName>
    </submittedName>
</protein>
<organism evidence="1 2">
    <name type="scientific">Heterorhabditis bacteriophora</name>
    <name type="common">Entomopathogenic nematode worm</name>
    <dbReference type="NCBI Taxonomy" id="37862"/>
    <lineage>
        <taxon>Eukaryota</taxon>
        <taxon>Metazoa</taxon>
        <taxon>Ecdysozoa</taxon>
        <taxon>Nematoda</taxon>
        <taxon>Chromadorea</taxon>
        <taxon>Rhabditida</taxon>
        <taxon>Rhabditina</taxon>
        <taxon>Rhabditomorpha</taxon>
        <taxon>Strongyloidea</taxon>
        <taxon>Heterorhabditidae</taxon>
        <taxon>Heterorhabditis</taxon>
    </lineage>
</organism>
<name>A0A1I7X198_HETBA</name>
<proteinExistence type="predicted"/>